<organism evidence="3 4">
    <name type="scientific">Nocardia gamkensis</name>
    <dbReference type="NCBI Taxonomy" id="352869"/>
    <lineage>
        <taxon>Bacteria</taxon>
        <taxon>Bacillati</taxon>
        <taxon>Actinomycetota</taxon>
        <taxon>Actinomycetes</taxon>
        <taxon>Mycobacteriales</taxon>
        <taxon>Nocardiaceae</taxon>
        <taxon>Nocardia</taxon>
    </lineage>
</organism>
<reference evidence="3 4" key="1">
    <citation type="submission" date="2020-04" db="EMBL/GenBank/DDBJ databases">
        <title>MicrobeNet Type strains.</title>
        <authorList>
            <person name="Nicholson A.C."/>
        </authorList>
    </citation>
    <scope>NUCLEOTIDE SEQUENCE [LARGE SCALE GENOMIC DNA]</scope>
    <source>
        <strain evidence="3 4">DSM 44956</strain>
    </source>
</reference>
<name>A0A7X6LAI2_9NOCA</name>
<evidence type="ECO:0000313" key="3">
    <source>
        <dbReference type="EMBL" id="NKY30778.1"/>
    </source>
</evidence>
<evidence type="ECO:0000256" key="2">
    <source>
        <dbReference type="SAM" id="SignalP"/>
    </source>
</evidence>
<proteinExistence type="predicted"/>
<feature type="region of interest" description="Disordered" evidence="1">
    <location>
        <begin position="34"/>
        <end position="56"/>
    </location>
</feature>
<feature type="signal peptide" evidence="2">
    <location>
        <begin position="1"/>
        <end position="23"/>
    </location>
</feature>
<evidence type="ECO:0000313" key="4">
    <source>
        <dbReference type="Proteomes" id="UP000540698"/>
    </source>
</evidence>
<feature type="compositionally biased region" description="Low complexity" evidence="1">
    <location>
        <begin position="34"/>
        <end position="50"/>
    </location>
</feature>
<evidence type="ECO:0000256" key="1">
    <source>
        <dbReference type="SAM" id="MobiDB-lite"/>
    </source>
</evidence>
<dbReference type="Proteomes" id="UP000540698">
    <property type="component" value="Unassembled WGS sequence"/>
</dbReference>
<keyword evidence="4" id="KW-1185">Reference proteome</keyword>
<gene>
    <name evidence="3" type="ORF">HGB38_31890</name>
</gene>
<dbReference type="RefSeq" id="WP_062975680.1">
    <property type="nucleotide sequence ID" value="NZ_JAAXOS010000021.1"/>
</dbReference>
<feature type="chain" id="PRO_5031131912" evidence="2">
    <location>
        <begin position="24"/>
        <end position="83"/>
    </location>
</feature>
<keyword evidence="2" id="KW-0732">Signal</keyword>
<accession>A0A7X6LAI2</accession>
<dbReference type="EMBL" id="JAAXOS010000021">
    <property type="protein sequence ID" value="NKY30778.1"/>
    <property type="molecule type" value="Genomic_DNA"/>
</dbReference>
<comment type="caution">
    <text evidence="3">The sequence shown here is derived from an EMBL/GenBank/DDBJ whole genome shotgun (WGS) entry which is preliminary data.</text>
</comment>
<dbReference type="AlphaFoldDB" id="A0A7X6LAI2"/>
<protein>
    <submittedName>
        <fullName evidence="3">Uncharacterized protein</fullName>
    </submittedName>
</protein>
<sequence length="83" mass="7421">MRSAVIAAFVGATLLTGSSGTAAAGIGLPPLPDSGSASSGSAGGLATTGSAGSGSAGSKLLCAATGSAIAILGDAQLGCNMLP</sequence>